<organism evidence="1 2">
    <name type="scientific">Salmonella phage PVPSE1</name>
    <dbReference type="NCBI Taxonomy" id="889338"/>
    <lineage>
        <taxon>Viruses</taxon>
        <taxon>Duplodnaviria</taxon>
        <taxon>Heunggongvirae</taxon>
        <taxon>Uroviricota</taxon>
        <taxon>Caudoviricetes</taxon>
        <taxon>Vequintavirinae</taxon>
        <taxon>Seunavirus</taxon>
        <taxon>Seunavirus PVPSE1</taxon>
    </lineage>
</organism>
<keyword evidence="2" id="KW-1185">Reference proteome</keyword>
<proteinExistence type="predicted"/>
<reference evidence="1 2" key="1">
    <citation type="journal article" date="2011" name="J. Virol.">
        <title>Genomic and proteomic characterization of the broad host range Salmonella phage PVP-SE1 - The creation of a new phage genus.</title>
        <authorList>
            <person name="Santos S.B."/>
            <person name="Kropinski A.M."/>
            <person name="Ceyssens P.J."/>
            <person name="Ackermann H.W."/>
            <person name="Villegas A."/>
            <person name="Lavigne R."/>
            <person name="Krylov V.N."/>
            <person name="Carvalho C.M."/>
            <person name="Ferreira E.C."/>
            <person name="Azeredo J."/>
        </authorList>
    </citation>
    <scope>NUCLEOTIDE SEQUENCE [LARGE SCALE GENOMIC DNA]</scope>
    <source>
        <strain evidence="1">PVP-SE1</strain>
    </source>
</reference>
<dbReference type="OrthoDB" id="27442at10239"/>
<dbReference type="EMBL" id="GU070616">
    <property type="protein sequence ID" value="ADP02527.1"/>
    <property type="molecule type" value="Genomic_DNA"/>
</dbReference>
<evidence type="ECO:0000313" key="2">
    <source>
        <dbReference type="Proteomes" id="UP000008530"/>
    </source>
</evidence>
<protein>
    <submittedName>
        <fullName evidence="1">Uncharacterized protein 132</fullName>
    </submittedName>
</protein>
<accession>G3BLZ7</accession>
<name>G3BLZ7_9CAUD</name>
<dbReference type="RefSeq" id="YP_004893938.1">
    <property type="nucleotide sequence ID" value="NC_016071.1"/>
</dbReference>
<gene>
    <name evidence="1" type="primary">132</name>
</gene>
<dbReference type="GeneID" id="11258112"/>
<evidence type="ECO:0000313" key="1">
    <source>
        <dbReference type="EMBL" id="ADP02527.1"/>
    </source>
</evidence>
<dbReference type="Proteomes" id="UP000008530">
    <property type="component" value="Segment"/>
</dbReference>
<sequence length="64" mass="7469">MKRCPTGDFVVHYGDWVEVFTEDGTFLISFKATSDMCQDILTRYLVFKAGMDPETPYRIKRRGK</sequence>
<dbReference type="KEGG" id="vg:11258112"/>